<organism evidence="7 8">
    <name type="scientific">Acinetobacter larvae</name>
    <dbReference type="NCBI Taxonomy" id="1789224"/>
    <lineage>
        <taxon>Bacteria</taxon>
        <taxon>Pseudomonadati</taxon>
        <taxon>Pseudomonadota</taxon>
        <taxon>Gammaproteobacteria</taxon>
        <taxon>Moraxellales</taxon>
        <taxon>Moraxellaceae</taxon>
        <taxon>Acinetobacter</taxon>
    </lineage>
</organism>
<keyword evidence="4" id="KW-0804">Transcription</keyword>
<evidence type="ECO:0000256" key="3">
    <source>
        <dbReference type="ARBA" id="ARBA00023082"/>
    </source>
</evidence>
<dbReference type="KEGG" id="ala:BFG52_02210"/>
<accession>A0A1B2LWH0</accession>
<evidence type="ECO:0000259" key="5">
    <source>
        <dbReference type="Pfam" id="PF04542"/>
    </source>
</evidence>
<dbReference type="GO" id="GO:0006352">
    <property type="term" value="P:DNA-templated transcription initiation"/>
    <property type="evidence" value="ECO:0007669"/>
    <property type="project" value="InterPro"/>
</dbReference>
<dbReference type="PANTHER" id="PTHR43133:SF63">
    <property type="entry name" value="RNA POLYMERASE SIGMA FACTOR FECI-RELATED"/>
    <property type="match status" value="1"/>
</dbReference>
<dbReference type="Pfam" id="PF04542">
    <property type="entry name" value="Sigma70_r2"/>
    <property type="match status" value="1"/>
</dbReference>
<dbReference type="AlphaFoldDB" id="A0A1B2LWH0"/>
<protein>
    <submittedName>
        <fullName evidence="7">RNA polymerase subunit sigma</fullName>
    </submittedName>
</protein>
<evidence type="ECO:0000256" key="2">
    <source>
        <dbReference type="ARBA" id="ARBA00023015"/>
    </source>
</evidence>
<dbReference type="Gene3D" id="1.10.1740.10">
    <property type="match status" value="1"/>
</dbReference>
<sequence length="169" mass="19667">MAAGQEQIMAHYVAELYKNHKGWLYGWLYQKLGSVDTAEDVLHDTFLRIIRSQELFQIQQPKAFLTTTAKRILIDRARRAKIEQAYLDYLTQAALSYEISPEQVVMAIDSLDRLAYALEDLSYRMKMAFLWHYIDDLSLKEIAARLGVSSKTIHHDLVYALTHCYKVLH</sequence>
<comment type="similarity">
    <text evidence="1">Belongs to the sigma-70 factor family. ECF subfamily.</text>
</comment>
<evidence type="ECO:0000313" key="7">
    <source>
        <dbReference type="EMBL" id="AOA57287.1"/>
    </source>
</evidence>
<keyword evidence="2" id="KW-0805">Transcription regulation</keyword>
<proteinExistence type="inferred from homology"/>
<dbReference type="GO" id="GO:0016987">
    <property type="term" value="F:sigma factor activity"/>
    <property type="evidence" value="ECO:0007669"/>
    <property type="project" value="UniProtKB-KW"/>
</dbReference>
<dbReference type="SUPFAM" id="SSF88659">
    <property type="entry name" value="Sigma3 and sigma4 domains of RNA polymerase sigma factors"/>
    <property type="match status" value="1"/>
</dbReference>
<keyword evidence="8" id="KW-1185">Reference proteome</keyword>
<evidence type="ECO:0000259" key="6">
    <source>
        <dbReference type="Pfam" id="PF08281"/>
    </source>
</evidence>
<dbReference type="InterPro" id="IPR036388">
    <property type="entry name" value="WH-like_DNA-bd_sf"/>
</dbReference>
<dbReference type="InterPro" id="IPR013249">
    <property type="entry name" value="RNA_pol_sigma70_r4_t2"/>
</dbReference>
<dbReference type="SUPFAM" id="SSF88946">
    <property type="entry name" value="Sigma2 domain of RNA polymerase sigma factors"/>
    <property type="match status" value="1"/>
</dbReference>
<dbReference type="STRING" id="1789224.BFG52_02210"/>
<dbReference type="InterPro" id="IPR039425">
    <property type="entry name" value="RNA_pol_sigma-70-like"/>
</dbReference>
<dbReference type="Proteomes" id="UP000093391">
    <property type="component" value="Chromosome"/>
</dbReference>
<dbReference type="CDD" id="cd06171">
    <property type="entry name" value="Sigma70_r4"/>
    <property type="match status" value="1"/>
</dbReference>
<dbReference type="InterPro" id="IPR014284">
    <property type="entry name" value="RNA_pol_sigma-70_dom"/>
</dbReference>
<evidence type="ECO:0000313" key="8">
    <source>
        <dbReference type="Proteomes" id="UP000093391"/>
    </source>
</evidence>
<evidence type="ECO:0000256" key="1">
    <source>
        <dbReference type="ARBA" id="ARBA00010641"/>
    </source>
</evidence>
<keyword evidence="3" id="KW-0731">Sigma factor</keyword>
<dbReference type="Gene3D" id="1.10.10.10">
    <property type="entry name" value="Winged helix-like DNA-binding domain superfamily/Winged helix DNA-binding domain"/>
    <property type="match status" value="1"/>
</dbReference>
<dbReference type="InterPro" id="IPR007627">
    <property type="entry name" value="RNA_pol_sigma70_r2"/>
</dbReference>
<evidence type="ECO:0000256" key="4">
    <source>
        <dbReference type="ARBA" id="ARBA00023163"/>
    </source>
</evidence>
<dbReference type="PANTHER" id="PTHR43133">
    <property type="entry name" value="RNA POLYMERASE ECF-TYPE SIGMA FACTO"/>
    <property type="match status" value="1"/>
</dbReference>
<dbReference type="EMBL" id="CP016895">
    <property type="protein sequence ID" value="AOA57287.1"/>
    <property type="molecule type" value="Genomic_DNA"/>
</dbReference>
<feature type="domain" description="RNA polymerase sigma factor 70 region 4 type 2" evidence="6">
    <location>
        <begin position="112"/>
        <end position="164"/>
    </location>
</feature>
<dbReference type="OrthoDB" id="9797134at2"/>
<dbReference type="Pfam" id="PF08281">
    <property type="entry name" value="Sigma70_r4_2"/>
    <property type="match status" value="1"/>
</dbReference>
<reference evidence="7 8" key="1">
    <citation type="submission" date="2016-08" db="EMBL/GenBank/DDBJ databases">
        <authorList>
            <person name="Seilhamer J.J."/>
        </authorList>
    </citation>
    <scope>NUCLEOTIDE SEQUENCE [LARGE SCALE GENOMIC DNA]</scope>
    <source>
        <strain evidence="7 8">BRTC-1</strain>
    </source>
</reference>
<feature type="domain" description="RNA polymerase sigma-70 region 2" evidence="5">
    <location>
        <begin position="16"/>
        <end position="81"/>
    </location>
</feature>
<dbReference type="InterPro" id="IPR013324">
    <property type="entry name" value="RNA_pol_sigma_r3/r4-like"/>
</dbReference>
<dbReference type="GO" id="GO:0003677">
    <property type="term" value="F:DNA binding"/>
    <property type="evidence" value="ECO:0007669"/>
    <property type="project" value="InterPro"/>
</dbReference>
<dbReference type="InterPro" id="IPR013325">
    <property type="entry name" value="RNA_pol_sigma_r2"/>
</dbReference>
<dbReference type="NCBIfam" id="TIGR02937">
    <property type="entry name" value="sigma70-ECF"/>
    <property type="match status" value="1"/>
</dbReference>
<gene>
    <name evidence="7" type="ORF">BFG52_02210</name>
</gene>
<name>A0A1B2LWH0_9GAMM</name>